<dbReference type="InterPro" id="IPR001387">
    <property type="entry name" value="Cro/C1-type_HTH"/>
</dbReference>
<proteinExistence type="predicted"/>
<feature type="domain" description="HTH cro/C1-type" evidence="1">
    <location>
        <begin position="6"/>
        <end position="60"/>
    </location>
</feature>
<name>A0A926DNG3_9FIRM</name>
<protein>
    <submittedName>
        <fullName evidence="2">Helix-turn-helix transcriptional regulator</fullName>
    </submittedName>
</protein>
<dbReference type="RefSeq" id="WP_249312874.1">
    <property type="nucleotide sequence ID" value="NZ_JACRSU010000003.1"/>
</dbReference>
<evidence type="ECO:0000313" key="2">
    <source>
        <dbReference type="EMBL" id="MBC8541076.1"/>
    </source>
</evidence>
<dbReference type="SUPFAM" id="SSF47413">
    <property type="entry name" value="lambda repressor-like DNA-binding domains"/>
    <property type="match status" value="1"/>
</dbReference>
<reference evidence="2" key="1">
    <citation type="submission" date="2020-08" db="EMBL/GenBank/DDBJ databases">
        <title>Genome public.</title>
        <authorList>
            <person name="Liu C."/>
            <person name="Sun Q."/>
        </authorList>
    </citation>
    <scope>NUCLEOTIDE SEQUENCE</scope>
    <source>
        <strain evidence="2">H8</strain>
    </source>
</reference>
<accession>A0A926DNG3</accession>
<evidence type="ECO:0000259" key="1">
    <source>
        <dbReference type="PROSITE" id="PS50943"/>
    </source>
</evidence>
<keyword evidence="3" id="KW-1185">Reference proteome</keyword>
<sequence>MFKDILNKKLEANDLSVYQIAKETNIPKSTLYEWSSGEREPFSEYLVPLADYLGCSVDYLLGRTDNPNINK</sequence>
<dbReference type="EMBL" id="JACRSU010000003">
    <property type="protein sequence ID" value="MBC8541076.1"/>
    <property type="molecule type" value="Genomic_DNA"/>
</dbReference>
<dbReference type="InterPro" id="IPR010982">
    <property type="entry name" value="Lambda_DNA-bd_dom_sf"/>
</dbReference>
<dbReference type="PROSITE" id="PS50943">
    <property type="entry name" value="HTH_CROC1"/>
    <property type="match status" value="1"/>
</dbReference>
<comment type="caution">
    <text evidence="2">The sequence shown here is derived from an EMBL/GenBank/DDBJ whole genome shotgun (WGS) entry which is preliminary data.</text>
</comment>
<dbReference type="Gene3D" id="1.10.260.40">
    <property type="entry name" value="lambda repressor-like DNA-binding domains"/>
    <property type="match status" value="1"/>
</dbReference>
<evidence type="ECO:0000313" key="3">
    <source>
        <dbReference type="Proteomes" id="UP000611762"/>
    </source>
</evidence>
<dbReference type="GO" id="GO:0003677">
    <property type="term" value="F:DNA binding"/>
    <property type="evidence" value="ECO:0007669"/>
    <property type="project" value="InterPro"/>
</dbReference>
<organism evidence="2 3">
    <name type="scientific">Congzhengia minquanensis</name>
    <dbReference type="NCBI Taxonomy" id="2763657"/>
    <lineage>
        <taxon>Bacteria</taxon>
        <taxon>Bacillati</taxon>
        <taxon>Bacillota</taxon>
        <taxon>Clostridia</taxon>
        <taxon>Eubacteriales</taxon>
        <taxon>Oscillospiraceae</taxon>
        <taxon>Congzhengia</taxon>
    </lineage>
</organism>
<dbReference type="CDD" id="cd00093">
    <property type="entry name" value="HTH_XRE"/>
    <property type="match status" value="1"/>
</dbReference>
<dbReference type="AlphaFoldDB" id="A0A926DNG3"/>
<dbReference type="Proteomes" id="UP000611762">
    <property type="component" value="Unassembled WGS sequence"/>
</dbReference>
<dbReference type="Pfam" id="PF01381">
    <property type="entry name" value="HTH_3"/>
    <property type="match status" value="1"/>
</dbReference>
<dbReference type="SMART" id="SM00530">
    <property type="entry name" value="HTH_XRE"/>
    <property type="match status" value="1"/>
</dbReference>
<gene>
    <name evidence="2" type="ORF">H8698_08840</name>
</gene>